<dbReference type="InterPro" id="IPR006015">
    <property type="entry name" value="Universal_stress_UspA"/>
</dbReference>
<reference evidence="3 4" key="2">
    <citation type="journal article" date="2016" name="Genome Announc.">
        <title>Draft Genome Sequence of Erythromycin- and Oxytetracycline-Sensitive Nocardia seriolae Strain U-1 (NBRC 110359).</title>
        <authorList>
            <person name="Imajoh M."/>
            <person name="Sukeda M."/>
            <person name="Shimizu M."/>
            <person name="Yamane J."/>
            <person name="Ohnishi K."/>
            <person name="Oshima S."/>
        </authorList>
    </citation>
    <scope>NUCLEOTIDE SEQUENCE [LARGE SCALE GENOMIC DNA]</scope>
    <source>
        <strain evidence="3 4">U-1</strain>
    </source>
</reference>
<accession>A0ABC9YY82</accession>
<dbReference type="InterPro" id="IPR006016">
    <property type="entry name" value="UspA"/>
</dbReference>
<dbReference type="Gene3D" id="3.40.50.620">
    <property type="entry name" value="HUPs"/>
    <property type="match status" value="1"/>
</dbReference>
<comment type="caution">
    <text evidence="3">The sequence shown here is derived from an EMBL/GenBank/DDBJ whole genome shotgun (WGS) entry which is preliminary data.</text>
</comment>
<dbReference type="AlphaFoldDB" id="A0ABC9YY82"/>
<dbReference type="InterPro" id="IPR014729">
    <property type="entry name" value="Rossmann-like_a/b/a_fold"/>
</dbReference>
<proteinExistence type="inferred from homology"/>
<evidence type="ECO:0000313" key="3">
    <source>
        <dbReference type="EMBL" id="GAP30315.1"/>
    </source>
</evidence>
<gene>
    <name evidence="3" type="ORF">NSK11_contig00077-0034</name>
</gene>
<protein>
    <recommendedName>
        <fullName evidence="2">UspA domain-containing protein</fullName>
    </recommendedName>
</protein>
<dbReference type="PANTHER" id="PTHR46553:SF3">
    <property type="entry name" value="ADENINE NUCLEOTIDE ALPHA HYDROLASES-LIKE SUPERFAMILY PROTEIN"/>
    <property type="match status" value="1"/>
</dbReference>
<sequence length="123" mass="13066">MRWAARQAALTGSELHPIQAWQLPPNHGMPVDYSDVDFAARAHKNLEHIIREVLGEHPTTPVTPEVLVGHPPAVLIEAAADADLLVVGSHGHGAFSGMLLGSVGQHCAQHAACPVVIVRTGDR</sequence>
<dbReference type="Proteomes" id="UP000037179">
    <property type="component" value="Unassembled WGS sequence"/>
</dbReference>
<evidence type="ECO:0000256" key="1">
    <source>
        <dbReference type="ARBA" id="ARBA00008791"/>
    </source>
</evidence>
<comment type="similarity">
    <text evidence="1">Belongs to the universal stress protein A family.</text>
</comment>
<keyword evidence="4" id="KW-1185">Reference proteome</keyword>
<feature type="domain" description="UspA" evidence="2">
    <location>
        <begin position="2"/>
        <end position="119"/>
    </location>
</feature>
<evidence type="ECO:0000313" key="4">
    <source>
        <dbReference type="Proteomes" id="UP000037179"/>
    </source>
</evidence>
<evidence type="ECO:0000259" key="2">
    <source>
        <dbReference type="Pfam" id="PF00582"/>
    </source>
</evidence>
<dbReference type="PRINTS" id="PR01438">
    <property type="entry name" value="UNVRSLSTRESS"/>
</dbReference>
<dbReference type="SUPFAM" id="SSF52402">
    <property type="entry name" value="Adenine nucleotide alpha hydrolases-like"/>
    <property type="match status" value="1"/>
</dbReference>
<dbReference type="EMBL" id="BBYQ01000077">
    <property type="protein sequence ID" value="GAP30315.1"/>
    <property type="molecule type" value="Genomic_DNA"/>
</dbReference>
<organism evidence="3 4">
    <name type="scientific">Nocardia seriolae</name>
    <dbReference type="NCBI Taxonomy" id="37332"/>
    <lineage>
        <taxon>Bacteria</taxon>
        <taxon>Bacillati</taxon>
        <taxon>Actinomycetota</taxon>
        <taxon>Actinomycetes</taxon>
        <taxon>Mycobacteriales</taxon>
        <taxon>Nocardiaceae</taxon>
        <taxon>Nocardia</taxon>
    </lineage>
</organism>
<dbReference type="PANTHER" id="PTHR46553">
    <property type="entry name" value="ADENINE NUCLEOTIDE ALPHA HYDROLASES-LIKE SUPERFAMILY PROTEIN"/>
    <property type="match status" value="1"/>
</dbReference>
<dbReference type="Pfam" id="PF00582">
    <property type="entry name" value="Usp"/>
    <property type="match status" value="1"/>
</dbReference>
<reference evidence="4" key="1">
    <citation type="submission" date="2015-07" db="EMBL/GenBank/DDBJ databases">
        <title>Nocardia seriolae U-1 whole genome shotgun sequence.</title>
        <authorList>
            <person name="Imajoh M."/>
            <person name="Fukumoto Y."/>
            <person name="Sukeda M."/>
            <person name="Yamane J."/>
            <person name="Yamasaki K."/>
            <person name="Shimizu M."/>
            <person name="Ohnishi K."/>
            <person name="Oshima S."/>
        </authorList>
    </citation>
    <scope>NUCLEOTIDE SEQUENCE [LARGE SCALE GENOMIC DNA]</scope>
    <source>
        <strain evidence="4">U-1</strain>
    </source>
</reference>
<name>A0ABC9YY82_9NOCA</name>